<keyword evidence="3" id="KW-1185">Reference proteome</keyword>
<accession>A0A6P6AZD5</accession>
<evidence type="ECO:0000259" key="1">
    <source>
        <dbReference type="Pfam" id="PF00646"/>
    </source>
</evidence>
<sequence length="409" mass="47405">MHNEVGIRDLIPNIFLCLPIESLVRFKCVNKECNQIISNPGFVADHAIRDPSKPHGLFYFPHSNPGNVIYIPLYSQQKPNYFSAFPSIEASCNGLFLHVPSQTPQFFTVFNPTTKKFQLILRPKGYNNYPLSHNKHNLGLAYDPILFSWHDYKVVHIFVIDLDLIRGNQVYGFEIFSSSLNSWKMSKSRLRCLSGQTYQTEAVYLDGILHWIRECGDIVAFNVKTEDARIIPMPHTLRLKMIEYQNRKPWFGLAKGLVSVVYLSRSEFVVWVLHDYDNCKWGCVRIHIPSLSSRKDLYVIFFDGEWVVFRGRDRGSVISMYNVKSNKWKKIEASYDDDDDDDDENEDVYIPFIPTIVEMSTTLSTADHSINYLISETNEIQNNIYRNTAPLESELQLLIVIIKRQTVVK</sequence>
<evidence type="ECO:0000313" key="3">
    <source>
        <dbReference type="Proteomes" id="UP000515121"/>
    </source>
</evidence>
<dbReference type="InterPro" id="IPR017451">
    <property type="entry name" value="F-box-assoc_interact_dom"/>
</dbReference>
<dbReference type="InterPro" id="IPR050796">
    <property type="entry name" value="SCF_F-box_component"/>
</dbReference>
<organism evidence="3 4">
    <name type="scientific">Durio zibethinus</name>
    <name type="common">Durian</name>
    <dbReference type="NCBI Taxonomy" id="66656"/>
    <lineage>
        <taxon>Eukaryota</taxon>
        <taxon>Viridiplantae</taxon>
        <taxon>Streptophyta</taxon>
        <taxon>Embryophyta</taxon>
        <taxon>Tracheophyta</taxon>
        <taxon>Spermatophyta</taxon>
        <taxon>Magnoliopsida</taxon>
        <taxon>eudicotyledons</taxon>
        <taxon>Gunneridae</taxon>
        <taxon>Pentapetalae</taxon>
        <taxon>rosids</taxon>
        <taxon>malvids</taxon>
        <taxon>Malvales</taxon>
        <taxon>Malvaceae</taxon>
        <taxon>Helicteroideae</taxon>
        <taxon>Durio</taxon>
    </lineage>
</organism>
<evidence type="ECO:0000313" key="4">
    <source>
        <dbReference type="RefSeq" id="XP_022770126.1"/>
    </source>
</evidence>
<dbReference type="SUPFAM" id="SSF81383">
    <property type="entry name" value="F-box domain"/>
    <property type="match status" value="1"/>
</dbReference>
<dbReference type="InterPro" id="IPR013187">
    <property type="entry name" value="F-box-assoc_dom_typ3"/>
</dbReference>
<dbReference type="Pfam" id="PF08268">
    <property type="entry name" value="FBA_3"/>
    <property type="match status" value="1"/>
</dbReference>
<dbReference type="InterPro" id="IPR001810">
    <property type="entry name" value="F-box_dom"/>
</dbReference>
<proteinExistence type="predicted"/>
<dbReference type="RefSeq" id="XP_022770126.1">
    <property type="nucleotide sequence ID" value="XM_022914391.1"/>
</dbReference>
<reference evidence="4" key="1">
    <citation type="submission" date="2025-08" db="UniProtKB">
        <authorList>
            <consortium name="RefSeq"/>
        </authorList>
    </citation>
    <scope>IDENTIFICATION</scope>
    <source>
        <tissue evidence="4">Fruit stalk</tissue>
    </source>
</reference>
<dbReference type="PANTHER" id="PTHR31672">
    <property type="entry name" value="BNACNNG10540D PROTEIN"/>
    <property type="match status" value="1"/>
</dbReference>
<protein>
    <submittedName>
        <fullName evidence="4">F-box/kelch-repeat protein At1g20790</fullName>
    </submittedName>
</protein>
<dbReference type="AlphaFoldDB" id="A0A6P6AZD5"/>
<dbReference type="InterPro" id="IPR036047">
    <property type="entry name" value="F-box-like_dom_sf"/>
</dbReference>
<gene>
    <name evidence="4" type="primary">LOC111311288</name>
</gene>
<feature type="domain" description="F-box associated beta-propeller type 3" evidence="2">
    <location>
        <begin position="71"/>
        <end position="347"/>
    </location>
</feature>
<dbReference type="Pfam" id="PF00646">
    <property type="entry name" value="F-box"/>
    <property type="match status" value="1"/>
</dbReference>
<name>A0A6P6AZD5_DURZI</name>
<dbReference type="GeneID" id="111311288"/>
<dbReference type="KEGG" id="dzi:111311288"/>
<dbReference type="OrthoDB" id="1094363at2759"/>
<dbReference type="PANTHER" id="PTHR31672:SF13">
    <property type="entry name" value="F-BOX PROTEIN CPR30-LIKE"/>
    <property type="match status" value="1"/>
</dbReference>
<dbReference type="NCBIfam" id="TIGR01640">
    <property type="entry name" value="F_box_assoc_1"/>
    <property type="match status" value="1"/>
</dbReference>
<evidence type="ECO:0000259" key="2">
    <source>
        <dbReference type="Pfam" id="PF08268"/>
    </source>
</evidence>
<feature type="domain" description="F-box" evidence="1">
    <location>
        <begin position="9"/>
        <end position="42"/>
    </location>
</feature>
<dbReference type="Proteomes" id="UP000515121">
    <property type="component" value="Unplaced"/>
</dbReference>